<accession>A0ACB8XL48</accession>
<dbReference type="Proteomes" id="UP001055879">
    <property type="component" value="Linkage Group LG16"/>
</dbReference>
<comment type="caution">
    <text evidence="1">The sequence shown here is derived from an EMBL/GenBank/DDBJ whole genome shotgun (WGS) entry which is preliminary data.</text>
</comment>
<dbReference type="EMBL" id="CM042062">
    <property type="protein sequence ID" value="KAI3668932.1"/>
    <property type="molecule type" value="Genomic_DNA"/>
</dbReference>
<reference evidence="1 2" key="2">
    <citation type="journal article" date="2022" name="Mol. Ecol. Resour.">
        <title>The genomes of chicory, endive, great burdock and yacon provide insights into Asteraceae paleo-polyploidization history and plant inulin production.</title>
        <authorList>
            <person name="Fan W."/>
            <person name="Wang S."/>
            <person name="Wang H."/>
            <person name="Wang A."/>
            <person name="Jiang F."/>
            <person name="Liu H."/>
            <person name="Zhao H."/>
            <person name="Xu D."/>
            <person name="Zhang Y."/>
        </authorList>
    </citation>
    <scope>NUCLEOTIDE SEQUENCE [LARGE SCALE GENOMIC DNA]</scope>
    <source>
        <strain evidence="2">cv. Niubang</strain>
    </source>
</reference>
<keyword evidence="2" id="KW-1185">Reference proteome</keyword>
<reference evidence="2" key="1">
    <citation type="journal article" date="2022" name="Mol. Ecol. Resour.">
        <title>The genomes of chicory, endive, great burdock and yacon provide insights into Asteraceae palaeo-polyploidization history and plant inulin production.</title>
        <authorList>
            <person name="Fan W."/>
            <person name="Wang S."/>
            <person name="Wang H."/>
            <person name="Wang A."/>
            <person name="Jiang F."/>
            <person name="Liu H."/>
            <person name="Zhao H."/>
            <person name="Xu D."/>
            <person name="Zhang Y."/>
        </authorList>
    </citation>
    <scope>NUCLEOTIDE SEQUENCE [LARGE SCALE GENOMIC DNA]</scope>
    <source>
        <strain evidence="2">cv. Niubang</strain>
    </source>
</reference>
<gene>
    <name evidence="1" type="ORF">L6452_40149</name>
</gene>
<protein>
    <submittedName>
        <fullName evidence="1">Uncharacterized protein</fullName>
    </submittedName>
</protein>
<evidence type="ECO:0000313" key="2">
    <source>
        <dbReference type="Proteomes" id="UP001055879"/>
    </source>
</evidence>
<name>A0ACB8XL48_ARCLA</name>
<organism evidence="1 2">
    <name type="scientific">Arctium lappa</name>
    <name type="common">Greater burdock</name>
    <name type="synonym">Lappa major</name>
    <dbReference type="NCBI Taxonomy" id="4217"/>
    <lineage>
        <taxon>Eukaryota</taxon>
        <taxon>Viridiplantae</taxon>
        <taxon>Streptophyta</taxon>
        <taxon>Embryophyta</taxon>
        <taxon>Tracheophyta</taxon>
        <taxon>Spermatophyta</taxon>
        <taxon>Magnoliopsida</taxon>
        <taxon>eudicotyledons</taxon>
        <taxon>Gunneridae</taxon>
        <taxon>Pentapetalae</taxon>
        <taxon>asterids</taxon>
        <taxon>campanulids</taxon>
        <taxon>Asterales</taxon>
        <taxon>Asteraceae</taxon>
        <taxon>Carduoideae</taxon>
        <taxon>Cardueae</taxon>
        <taxon>Arctiinae</taxon>
        <taxon>Arctium</taxon>
    </lineage>
</organism>
<sequence>MDHLKPTSANSPPLTPLTFLDRAATVYGDSTSIIYNHTTYTWSQTHKRCLQLASSLAGIGIRRNDVVSVLAFNIPAMYELQFAVPMAGAVLNNLNTRLDARTISVMLRHSESKLLFVDSHLQALAHDAVSRFPPEITPPVVVLIKDYNCLLNDDVGIVTTSYEDLVKKGNKNNSLSNDDVGFEIVTTSYENLVKKGDANFRWVRPVNEWDPITLNYTSGTTSSPKGVVHSHRAIFILALDSLIDWSVPKKPVFLWTLPMFHSNGWGFTWGMAAVGGTNICLHKFTAGDVFTAVNRHHVTHMCGAPVVLNMIANSPNAKPLHNPVHFLTGGAPPPAAVVLRTESLGFIVSHGYGMTEVAGVVVSCAWKEEWNRLPVTEKASLKARQGVRTLGLTEVNVLDTESGLGVKRDGLTQGEIVLKGACLMLGYLKDPRATAMCMREDGWLYTGDVGVIHPDGYLEIKDRLKDVIITGGENVSSVEVESVLYCNPAVNEAAVVARPDKFWGETPCVFVSLMDGKDGGGSSDEILKFCRERLPHYMVPKTVVFMAELPKTATGKIMKSTLREMAKNMPPSMGNSRM</sequence>
<evidence type="ECO:0000313" key="1">
    <source>
        <dbReference type="EMBL" id="KAI3668932.1"/>
    </source>
</evidence>
<proteinExistence type="predicted"/>